<reference evidence="1 2" key="1">
    <citation type="submission" date="2018-08" db="EMBL/GenBank/DDBJ databases">
        <title>The metabolism and importance of syntrophic acetate oxidation coupled to methane or sulfide production in haloalkaline environments.</title>
        <authorList>
            <person name="Timmers P.H.A."/>
            <person name="Vavourakis C.D."/>
            <person name="Sorokin D.Y."/>
            <person name="Sinninghe Damste J.S."/>
            <person name="Muyzer G."/>
            <person name="Stams A.J.M."/>
            <person name="Plugge C.M."/>
        </authorList>
    </citation>
    <scope>NUCLEOTIDE SEQUENCE [LARGE SCALE GENOMIC DNA]</scope>
    <source>
        <strain evidence="1">MSAO_Arc3</strain>
    </source>
</reference>
<comment type="caution">
    <text evidence="1">The sequence shown here is derived from an EMBL/GenBank/DDBJ whole genome shotgun (WGS) entry which is preliminary data.</text>
</comment>
<protein>
    <submittedName>
        <fullName evidence="1">Uncharacterized protein</fullName>
    </submittedName>
</protein>
<sequence>MKKEILEFLKEMFLASGYTFVDSSNYDLVVEKMSKQTYIRYEKKVNKSIVEYYYEELDGYRGLLVIPCEVEDYIYEYSKKKGIILWDKNELAFQIGKYILNELEAEKDLFELFSKMNKNISHNKGGGFSEVFEPGSMQDLPYESLAPVENSFTKKDLHQSEEISNIKSQQHSEIDSYNNTLKLRSLVIKTSKEHASAIAKPHLGEIENIMLKFSPFWKYKYSVQSEKKYKNKIIDLSGEGGGLFNAINANMDTHILAEVSDQVTIPNCKYEISTPMINKDDAQKAIMDMIVSKHTKDIRFDNTVGEAIISEHKRIKPSNKDIDLEIELVYTPIWDVRGKKNTVEINAHSGTVLENPVGDDVEFI</sequence>
<name>A0A3R7VX47_9EURY</name>
<dbReference type="Proteomes" id="UP000284763">
    <property type="component" value="Unassembled WGS sequence"/>
</dbReference>
<evidence type="ECO:0000313" key="1">
    <source>
        <dbReference type="EMBL" id="RQD82953.1"/>
    </source>
</evidence>
<dbReference type="EMBL" id="QZAB01000418">
    <property type="protein sequence ID" value="RQD82953.1"/>
    <property type="molecule type" value="Genomic_DNA"/>
</dbReference>
<proteinExistence type="predicted"/>
<dbReference type="AlphaFoldDB" id="A0A3R7VX47"/>
<accession>A0A3R7VX47</accession>
<organism evidence="1 2">
    <name type="scientific">Methanosalsum natronophilum</name>
    <dbReference type="NCBI Taxonomy" id="768733"/>
    <lineage>
        <taxon>Archaea</taxon>
        <taxon>Methanobacteriati</taxon>
        <taxon>Methanobacteriota</taxon>
        <taxon>Stenosarchaea group</taxon>
        <taxon>Methanomicrobia</taxon>
        <taxon>Methanosarcinales</taxon>
        <taxon>Methanosarcinaceae</taxon>
        <taxon>Methanosalsum</taxon>
    </lineage>
</organism>
<gene>
    <name evidence="1" type="ORF">D5R95_06590</name>
</gene>
<evidence type="ECO:0000313" key="2">
    <source>
        <dbReference type="Proteomes" id="UP000284763"/>
    </source>
</evidence>